<keyword evidence="2" id="KW-1185">Reference proteome</keyword>
<proteinExistence type="predicted"/>
<protein>
    <submittedName>
        <fullName evidence="1">Uncharacterized LOC102077137</fullName>
    </submittedName>
</protein>
<dbReference type="Ensembl" id="ENSONIT00000031547.2">
    <property type="protein sequence ID" value="ENSONIP00000061970.1"/>
    <property type="gene ID" value="ENSONIG00000022594.2"/>
</dbReference>
<evidence type="ECO:0000313" key="1">
    <source>
        <dbReference type="Ensembl" id="ENSONIP00000061970.1"/>
    </source>
</evidence>
<evidence type="ECO:0000313" key="2">
    <source>
        <dbReference type="Proteomes" id="UP000005207"/>
    </source>
</evidence>
<dbReference type="RefSeq" id="XP_005464157.1">
    <property type="nucleotide sequence ID" value="XM_005464100.4"/>
</dbReference>
<name>A0A669DT26_ORENI</name>
<dbReference type="SUPFAM" id="SSF53098">
    <property type="entry name" value="Ribonuclease H-like"/>
    <property type="match status" value="1"/>
</dbReference>
<accession>A0A669DT26</accession>
<organism evidence="1 2">
    <name type="scientific">Oreochromis niloticus</name>
    <name type="common">Nile tilapia</name>
    <name type="synonym">Tilapia nilotica</name>
    <dbReference type="NCBI Taxonomy" id="8128"/>
    <lineage>
        <taxon>Eukaryota</taxon>
        <taxon>Metazoa</taxon>
        <taxon>Chordata</taxon>
        <taxon>Craniata</taxon>
        <taxon>Vertebrata</taxon>
        <taxon>Euteleostomi</taxon>
        <taxon>Actinopterygii</taxon>
        <taxon>Neopterygii</taxon>
        <taxon>Teleostei</taxon>
        <taxon>Neoteleostei</taxon>
        <taxon>Acanthomorphata</taxon>
        <taxon>Ovalentaria</taxon>
        <taxon>Cichlomorphae</taxon>
        <taxon>Cichliformes</taxon>
        <taxon>Cichlidae</taxon>
        <taxon>African cichlids</taxon>
        <taxon>Pseudocrenilabrinae</taxon>
        <taxon>Oreochromini</taxon>
        <taxon>Oreochromis</taxon>
    </lineage>
</organism>
<reference evidence="1" key="2">
    <citation type="submission" date="2025-08" db="UniProtKB">
        <authorList>
            <consortium name="Ensembl"/>
        </authorList>
    </citation>
    <scope>IDENTIFICATION</scope>
</reference>
<dbReference type="OMA" id="KWTDVRN"/>
<dbReference type="PANTHER" id="PTHR37162">
    <property type="entry name" value="HAT FAMILY DIMERISATION DOMAINCONTAINING PROTEIN-RELATED"/>
    <property type="match status" value="1"/>
</dbReference>
<gene>
    <name evidence="1" type="primary">LOC102077137</name>
</gene>
<dbReference type="OrthoDB" id="6782434at2759"/>
<sequence length="624" mass="70362">MKTPGWEKCAITHIKRTALCAVCHGGLTDVNQHASTGGHMMNMRGVKERGTLDQFVVHQATAEADMVTAAEVTHIYHTVKHGLSYNSADCALKLTVRTLNDSSIAKKMSCGRTKAEAVVTDVLSPKAIEEVIKKLKSGATPLPFSLHTDASNKGNQKMFPLALQFFTPEAGVVNKILDFVENPDESAEGIVKIIQSSLESVGLSLDQVSAFSADNANVNYGIHNSVFTKLKETNSEILRGNCHAHIVHNTVKKALDKLSVDVENIVLKIYSFFSTSAKRRESLKEFCEFCDVEFHDILRHVVTRWLSLNPAITCLLQNWDPLKSYLISIGEECPRRLKELLSLTEDAAGVEGEADVVEVYLLFCNNVMCLFEEVVKKLEKNVTTSVDLYSIMECFLKRLIQRRDDGFYGYLTRQKLQRLSPSDADGARQEFTAFLDTAISYVRQWFDFSEENWLFHLQPLSLASGKISFDDMEKIIEQLHLAGRLNISMDELYEECVTATSLLEHLTKEHQEKEKWQSKGTAEKWMEIFQAADLPNMQAVVSFVLSIPSSTGFEERIFSLMKNKWTDVRNKCSTELIRSELIVSLNYDMSCSEFYSAVLKDKQLLTAARAQKIQMEKVVSFHIM</sequence>
<dbReference type="PANTHER" id="PTHR37162:SF1">
    <property type="entry name" value="BED-TYPE DOMAIN-CONTAINING PROTEIN"/>
    <property type="match status" value="1"/>
</dbReference>
<dbReference type="InterPro" id="IPR012337">
    <property type="entry name" value="RNaseH-like_sf"/>
</dbReference>
<dbReference type="Proteomes" id="UP000005207">
    <property type="component" value="Linkage group LG3"/>
</dbReference>
<dbReference type="AlphaFoldDB" id="A0A669DT26"/>
<reference evidence="2" key="1">
    <citation type="submission" date="2012-01" db="EMBL/GenBank/DDBJ databases">
        <title>The Genome Sequence of Oreochromis niloticus (Nile Tilapia).</title>
        <authorList>
            <consortium name="Broad Institute Genome Assembly Team"/>
            <consortium name="Broad Institute Sequencing Platform"/>
            <person name="Di Palma F."/>
            <person name="Johnson J."/>
            <person name="Lander E.S."/>
            <person name="Lindblad-Toh K."/>
        </authorList>
    </citation>
    <scope>NUCLEOTIDE SEQUENCE [LARGE SCALE GENOMIC DNA]</scope>
</reference>
<reference evidence="1" key="3">
    <citation type="submission" date="2025-09" db="UniProtKB">
        <authorList>
            <consortium name="Ensembl"/>
        </authorList>
    </citation>
    <scope>IDENTIFICATION</scope>
</reference>
<dbReference type="GeneID" id="102077137"/>
<dbReference type="InParanoid" id="A0A669DT26"/>
<dbReference type="KEGG" id="onl:102077137"/>
<dbReference type="GeneTree" id="ENSGT00940000165202"/>